<evidence type="ECO:0000256" key="5">
    <source>
        <dbReference type="ARBA" id="ARBA00023015"/>
    </source>
</evidence>
<sequence length="383" mass="42367">MDMRLLESCPLGSAHMLSRLGARPLPVGPYANYGLAPFGLSLPPHASFEAGSYAGQFASSIPFTIDGILRGHGTLNVLNPNVLCSARCVLSPASSDRSATSPGQSSPSQADCDSEGKGDSSQASKRRRTRTNFNAWQLEELERAFEASHYPDIFMREALAMRLDLVESRVQVWFQNRRAKWRKKENTKKGPGRPAHNAHPQTCSGEPIPPEELEKKEKERKEKKLRKMLEKQQKKLMAKGVKVDLNSLRNELESRLNKNKEENEGEKTPTAEASQRTTSHSASVNQTQHTRLTSFSIESILSGTTGQNTSSNQFPSTNKSNNKVGNKLNEFARRIEPSSESPAMCHFRPRASCTVTEIPHRLVLMPGNISDCSDNVSSMDSST</sequence>
<evidence type="ECO:0000256" key="10">
    <source>
        <dbReference type="ARBA" id="ARBA00038351"/>
    </source>
</evidence>
<accession>T1JBM4</accession>
<keyword evidence="7 12" id="KW-0371">Homeobox</keyword>
<keyword evidence="9 12" id="KW-0539">Nucleus</keyword>
<organism evidence="16 17">
    <name type="scientific">Strigamia maritima</name>
    <name type="common">European centipede</name>
    <name type="synonym">Geophilus maritimus</name>
    <dbReference type="NCBI Taxonomy" id="126957"/>
    <lineage>
        <taxon>Eukaryota</taxon>
        <taxon>Metazoa</taxon>
        <taxon>Ecdysozoa</taxon>
        <taxon>Arthropoda</taxon>
        <taxon>Myriapoda</taxon>
        <taxon>Chilopoda</taxon>
        <taxon>Pleurostigmophora</taxon>
        <taxon>Geophilomorpha</taxon>
        <taxon>Linotaeniidae</taxon>
        <taxon>Strigamia</taxon>
    </lineage>
</organism>
<keyword evidence="4" id="KW-0524">Neurogenesis</keyword>
<dbReference type="PANTHER" id="PTHR46799">
    <property type="entry name" value="HOMEOBOX PROTEIN UNC-4 HOMOLOG"/>
    <property type="match status" value="1"/>
</dbReference>
<evidence type="ECO:0000256" key="1">
    <source>
        <dbReference type="ARBA" id="ARBA00004123"/>
    </source>
</evidence>
<feature type="region of interest" description="Disordered" evidence="14">
    <location>
        <begin position="303"/>
        <end position="324"/>
    </location>
</feature>
<dbReference type="SUPFAM" id="SSF46689">
    <property type="entry name" value="Homeodomain-like"/>
    <property type="match status" value="1"/>
</dbReference>
<evidence type="ECO:0000256" key="13">
    <source>
        <dbReference type="RuleBase" id="RU000682"/>
    </source>
</evidence>
<reference evidence="17" key="1">
    <citation type="submission" date="2011-05" db="EMBL/GenBank/DDBJ databases">
        <authorList>
            <person name="Richards S.R."/>
            <person name="Qu J."/>
            <person name="Jiang H."/>
            <person name="Jhangiani S.N."/>
            <person name="Agravi P."/>
            <person name="Goodspeed R."/>
            <person name="Gross S."/>
            <person name="Mandapat C."/>
            <person name="Jackson L."/>
            <person name="Mathew T."/>
            <person name="Pu L."/>
            <person name="Thornton R."/>
            <person name="Saada N."/>
            <person name="Wilczek-Boney K.B."/>
            <person name="Lee S."/>
            <person name="Kovar C."/>
            <person name="Wu Y."/>
            <person name="Scherer S.E."/>
            <person name="Worley K.C."/>
            <person name="Muzny D.M."/>
            <person name="Gibbs R."/>
        </authorList>
    </citation>
    <scope>NUCLEOTIDE SEQUENCE</scope>
    <source>
        <strain evidence="17">Brora</strain>
    </source>
</reference>
<dbReference type="GO" id="GO:0030154">
    <property type="term" value="P:cell differentiation"/>
    <property type="evidence" value="ECO:0007669"/>
    <property type="project" value="UniProtKB-KW"/>
</dbReference>
<feature type="compositionally biased region" description="Basic and acidic residues" evidence="14">
    <location>
        <begin position="254"/>
        <end position="269"/>
    </location>
</feature>
<evidence type="ECO:0000256" key="4">
    <source>
        <dbReference type="ARBA" id="ARBA00022902"/>
    </source>
</evidence>
<feature type="compositionally biased region" description="Polar residues" evidence="14">
    <location>
        <begin position="94"/>
        <end position="111"/>
    </location>
</feature>
<evidence type="ECO:0000256" key="14">
    <source>
        <dbReference type="SAM" id="MobiDB-lite"/>
    </source>
</evidence>
<dbReference type="GO" id="GO:1990837">
    <property type="term" value="F:sequence-specific double-stranded DNA binding"/>
    <property type="evidence" value="ECO:0007669"/>
    <property type="project" value="TreeGrafter"/>
</dbReference>
<feature type="domain" description="Homeobox" evidence="15">
    <location>
        <begin position="124"/>
        <end position="184"/>
    </location>
</feature>
<evidence type="ECO:0000256" key="2">
    <source>
        <dbReference type="ARBA" id="ARBA00022473"/>
    </source>
</evidence>
<dbReference type="SMART" id="SM00389">
    <property type="entry name" value="HOX"/>
    <property type="match status" value="1"/>
</dbReference>
<dbReference type="PROSITE" id="PS50071">
    <property type="entry name" value="HOMEOBOX_2"/>
    <property type="match status" value="1"/>
</dbReference>
<keyword evidence="2" id="KW-0217">Developmental protein</keyword>
<feature type="DNA-binding region" description="Homeobox" evidence="12">
    <location>
        <begin position="126"/>
        <end position="185"/>
    </location>
</feature>
<name>T1JBM4_STRMM</name>
<keyword evidence="5" id="KW-0805">Transcription regulation</keyword>
<dbReference type="PhylomeDB" id="T1JBM4"/>
<dbReference type="Proteomes" id="UP000014500">
    <property type="component" value="Unassembled WGS sequence"/>
</dbReference>
<evidence type="ECO:0000256" key="9">
    <source>
        <dbReference type="ARBA" id="ARBA00023242"/>
    </source>
</evidence>
<feature type="region of interest" description="Disordered" evidence="14">
    <location>
        <begin position="94"/>
        <end position="129"/>
    </location>
</feature>
<evidence type="ECO:0000313" key="17">
    <source>
        <dbReference type="Proteomes" id="UP000014500"/>
    </source>
</evidence>
<proteinExistence type="inferred from homology"/>
<dbReference type="PANTHER" id="PTHR46799:SF1">
    <property type="entry name" value="HOMEOBOX PROTEIN UNC-4 HOMOLOG"/>
    <property type="match status" value="1"/>
</dbReference>
<evidence type="ECO:0000256" key="7">
    <source>
        <dbReference type="ARBA" id="ARBA00023155"/>
    </source>
</evidence>
<dbReference type="PROSITE" id="PS00027">
    <property type="entry name" value="HOMEOBOX_1"/>
    <property type="match status" value="1"/>
</dbReference>
<comment type="similarity">
    <text evidence="10">Belongs to the paired homeobox family. Unc-4 subfamily.</text>
</comment>
<evidence type="ECO:0000256" key="3">
    <source>
        <dbReference type="ARBA" id="ARBA00022782"/>
    </source>
</evidence>
<dbReference type="Pfam" id="PF00046">
    <property type="entry name" value="Homeodomain"/>
    <property type="match status" value="1"/>
</dbReference>
<evidence type="ECO:0000256" key="8">
    <source>
        <dbReference type="ARBA" id="ARBA00023163"/>
    </source>
</evidence>
<dbReference type="eggNOG" id="KOG0490">
    <property type="taxonomic scope" value="Eukaryota"/>
</dbReference>
<dbReference type="EnsemblMetazoa" id="SMAR011174-RA">
    <property type="protein sequence ID" value="SMAR011174-PA"/>
    <property type="gene ID" value="SMAR011174"/>
</dbReference>
<dbReference type="EMBL" id="JH432011">
    <property type="status" value="NOT_ANNOTATED_CDS"/>
    <property type="molecule type" value="Genomic_DNA"/>
</dbReference>
<dbReference type="GO" id="GO:0000981">
    <property type="term" value="F:DNA-binding transcription factor activity, RNA polymerase II-specific"/>
    <property type="evidence" value="ECO:0007669"/>
    <property type="project" value="InterPro"/>
</dbReference>
<dbReference type="InterPro" id="IPR017970">
    <property type="entry name" value="Homeobox_CS"/>
</dbReference>
<dbReference type="HOGENOM" id="CLU_722245_0_0_1"/>
<dbReference type="STRING" id="126957.T1JBM4"/>
<dbReference type="AlphaFoldDB" id="T1JBM4"/>
<feature type="compositionally biased region" description="Polar residues" evidence="14">
    <location>
        <begin position="271"/>
        <end position="291"/>
    </location>
</feature>
<keyword evidence="8" id="KW-0804">Transcription</keyword>
<protein>
    <recommendedName>
        <fullName evidence="11">Homeobox protein unc-4</fullName>
    </recommendedName>
</protein>
<keyword evidence="6 12" id="KW-0238">DNA-binding</keyword>
<evidence type="ECO:0000259" key="15">
    <source>
        <dbReference type="PROSITE" id="PS50071"/>
    </source>
</evidence>
<evidence type="ECO:0000256" key="11">
    <source>
        <dbReference type="ARBA" id="ARBA00069290"/>
    </source>
</evidence>
<dbReference type="InterPro" id="IPR001356">
    <property type="entry name" value="HD"/>
</dbReference>
<dbReference type="CDD" id="cd00086">
    <property type="entry name" value="homeodomain"/>
    <property type="match status" value="1"/>
</dbReference>
<evidence type="ECO:0000256" key="6">
    <source>
        <dbReference type="ARBA" id="ARBA00023125"/>
    </source>
</evidence>
<feature type="compositionally biased region" description="Basic and acidic residues" evidence="14">
    <location>
        <begin position="212"/>
        <end position="222"/>
    </location>
</feature>
<dbReference type="Gene3D" id="1.10.10.60">
    <property type="entry name" value="Homeodomain-like"/>
    <property type="match status" value="1"/>
</dbReference>
<dbReference type="InterPro" id="IPR009057">
    <property type="entry name" value="Homeodomain-like_sf"/>
</dbReference>
<feature type="region of interest" description="Disordered" evidence="14">
    <location>
        <begin position="182"/>
        <end position="222"/>
    </location>
</feature>
<evidence type="ECO:0000313" key="16">
    <source>
        <dbReference type="EnsemblMetazoa" id="SMAR011174-PA"/>
    </source>
</evidence>
<dbReference type="GO" id="GO:0005634">
    <property type="term" value="C:nucleus"/>
    <property type="evidence" value="ECO:0007669"/>
    <property type="project" value="UniProtKB-SubCell"/>
</dbReference>
<comment type="subcellular location">
    <subcellularLocation>
        <location evidence="1 12 13">Nucleus</location>
    </subcellularLocation>
</comment>
<feature type="region of interest" description="Disordered" evidence="14">
    <location>
        <begin position="254"/>
        <end position="291"/>
    </location>
</feature>
<keyword evidence="3" id="KW-0221">Differentiation</keyword>
<dbReference type="GO" id="GO:0007399">
    <property type="term" value="P:nervous system development"/>
    <property type="evidence" value="ECO:0007669"/>
    <property type="project" value="UniProtKB-KW"/>
</dbReference>
<evidence type="ECO:0000256" key="12">
    <source>
        <dbReference type="PROSITE-ProRule" id="PRU00108"/>
    </source>
</evidence>
<keyword evidence="17" id="KW-1185">Reference proteome</keyword>
<reference evidence="16" key="2">
    <citation type="submission" date="2015-02" db="UniProtKB">
        <authorList>
            <consortium name="EnsemblMetazoa"/>
        </authorList>
    </citation>
    <scope>IDENTIFICATION</scope>
</reference>
<dbReference type="FunFam" id="1.10.10.60:FF:000057">
    <property type="entry name" value="Short stature homeobox 2"/>
    <property type="match status" value="1"/>
</dbReference>